<dbReference type="AlphaFoldDB" id="A0A2S9PVR9"/>
<keyword evidence="1" id="KW-0472">Membrane</keyword>
<evidence type="ECO:0000256" key="1">
    <source>
        <dbReference type="SAM" id="Phobius"/>
    </source>
</evidence>
<dbReference type="Proteomes" id="UP000239322">
    <property type="component" value="Unassembled WGS sequence"/>
</dbReference>
<keyword evidence="1" id="KW-0812">Transmembrane</keyword>
<feature type="transmembrane region" description="Helical" evidence="1">
    <location>
        <begin position="36"/>
        <end position="56"/>
    </location>
</feature>
<comment type="caution">
    <text evidence="2">The sequence shown here is derived from an EMBL/GenBank/DDBJ whole genome shotgun (WGS) entry which is preliminary data.</text>
</comment>
<gene>
    <name evidence="2" type="ORF">C6N75_14440</name>
</gene>
<evidence type="ECO:0000313" key="3">
    <source>
        <dbReference type="Proteomes" id="UP000239322"/>
    </source>
</evidence>
<proteinExistence type="predicted"/>
<keyword evidence="1" id="KW-1133">Transmembrane helix</keyword>
<dbReference type="InterPro" id="IPR033458">
    <property type="entry name" value="DUF5134"/>
</dbReference>
<name>A0A2S9PVR9_9ACTN</name>
<reference evidence="2 3" key="1">
    <citation type="submission" date="2018-03" db="EMBL/GenBank/DDBJ databases">
        <title>Novel Streptomyces sp. from soil.</title>
        <authorList>
            <person name="Tan G.Y.A."/>
            <person name="Lee Z.Y."/>
        </authorList>
    </citation>
    <scope>NUCLEOTIDE SEQUENCE [LARGE SCALE GENOMIC DNA]</scope>
    <source>
        <strain evidence="2 3">ST5x</strain>
    </source>
</reference>
<dbReference type="Pfam" id="PF17197">
    <property type="entry name" value="DUF5134"/>
    <property type="match status" value="1"/>
</dbReference>
<dbReference type="EMBL" id="PVLV01000199">
    <property type="protein sequence ID" value="PRH78524.1"/>
    <property type="molecule type" value="Genomic_DNA"/>
</dbReference>
<dbReference type="RefSeq" id="WP_105869300.1">
    <property type="nucleotide sequence ID" value="NZ_PVLV01000199.1"/>
</dbReference>
<accession>A0A2S9PVR9</accession>
<feature type="transmembrane region" description="Helical" evidence="1">
    <location>
        <begin position="95"/>
        <end position="114"/>
    </location>
</feature>
<feature type="transmembrane region" description="Helical" evidence="1">
    <location>
        <begin position="62"/>
        <end position="83"/>
    </location>
</feature>
<feature type="transmembrane region" description="Helical" evidence="1">
    <location>
        <begin position="134"/>
        <end position="151"/>
    </location>
</feature>
<feature type="transmembrane region" description="Helical" evidence="1">
    <location>
        <begin position="6"/>
        <end position="24"/>
    </location>
</feature>
<keyword evidence="3" id="KW-1185">Reference proteome</keyword>
<protein>
    <submittedName>
        <fullName evidence="2">DUF5134 domain-containing protein</fullName>
    </submittedName>
</protein>
<sequence>MHGPVVPGWLLVGLCAAAGASCLVRLAGCAGHARRAAAGEALMGFGMAAMGVPAAVLTPPPWLWAAYAVLFAAAAAPSLASLASPRTGRRTHGHVGHHLVGSLAMVYMAAVMALDGAAGAAHGAHGARSAVPGGLPLLTAGLLAYYAVYALRTGARLAPAGPVPGPGGGRAAATEVAPACRLAMALGMVAMLLAL</sequence>
<organism evidence="2 3">
    <name type="scientific">Streptomyces solincola</name>
    <dbReference type="NCBI Taxonomy" id="2100817"/>
    <lineage>
        <taxon>Bacteria</taxon>
        <taxon>Bacillati</taxon>
        <taxon>Actinomycetota</taxon>
        <taxon>Actinomycetes</taxon>
        <taxon>Kitasatosporales</taxon>
        <taxon>Streptomycetaceae</taxon>
        <taxon>Streptomyces</taxon>
    </lineage>
</organism>
<evidence type="ECO:0000313" key="2">
    <source>
        <dbReference type="EMBL" id="PRH78524.1"/>
    </source>
</evidence>